<keyword evidence="4" id="KW-0539">Nucleus</keyword>
<dbReference type="Pfam" id="PF14811">
    <property type="entry name" value="TPD"/>
    <property type="match status" value="1"/>
</dbReference>
<dbReference type="InterPro" id="IPR029404">
    <property type="entry name" value="CDIN1"/>
</dbReference>
<accession>A0ABM0JIH9</accession>
<evidence type="ECO:0000256" key="3">
    <source>
        <dbReference type="ARBA" id="ARBA00022490"/>
    </source>
</evidence>
<evidence type="ECO:0000313" key="8">
    <source>
        <dbReference type="RefSeq" id="XP_005094410.1"/>
    </source>
</evidence>
<keyword evidence="7" id="KW-1185">Reference proteome</keyword>
<comment type="subcellular location">
    <subcellularLocation>
        <location evidence="2">Cytoplasm</location>
    </subcellularLocation>
    <subcellularLocation>
        <location evidence="1">Nucleus</location>
    </subcellularLocation>
</comment>
<evidence type="ECO:0000256" key="6">
    <source>
        <dbReference type="SAM" id="MobiDB-lite"/>
    </source>
</evidence>
<evidence type="ECO:0000256" key="5">
    <source>
        <dbReference type="ARBA" id="ARBA00023480"/>
    </source>
</evidence>
<evidence type="ECO:0000256" key="2">
    <source>
        <dbReference type="ARBA" id="ARBA00004496"/>
    </source>
</evidence>
<dbReference type="GeneID" id="101864514"/>
<dbReference type="RefSeq" id="XP_005094410.1">
    <property type="nucleotide sequence ID" value="XM_005094353.3"/>
</dbReference>
<proteinExistence type="predicted"/>
<name>A0ABM0JIH9_APLCA</name>
<dbReference type="PANTHER" id="PTHR31661">
    <property type="entry name" value="SIMILAR TO CDNA SEQUENCE BC052040"/>
    <property type="match status" value="1"/>
</dbReference>
<evidence type="ECO:0000256" key="1">
    <source>
        <dbReference type="ARBA" id="ARBA00004123"/>
    </source>
</evidence>
<feature type="compositionally biased region" description="Basic residues" evidence="6">
    <location>
        <begin position="581"/>
        <end position="593"/>
    </location>
</feature>
<reference evidence="8" key="1">
    <citation type="submission" date="2025-08" db="UniProtKB">
        <authorList>
            <consortium name="RefSeq"/>
        </authorList>
    </citation>
    <scope>IDENTIFICATION</scope>
</reference>
<gene>
    <name evidence="8" type="primary">LOC101864514</name>
</gene>
<evidence type="ECO:0000313" key="7">
    <source>
        <dbReference type="Proteomes" id="UP000694888"/>
    </source>
</evidence>
<feature type="region of interest" description="Disordered" evidence="6">
    <location>
        <begin position="408"/>
        <end position="440"/>
    </location>
</feature>
<evidence type="ECO:0000256" key="4">
    <source>
        <dbReference type="ARBA" id="ARBA00023242"/>
    </source>
</evidence>
<feature type="region of interest" description="Disordered" evidence="6">
    <location>
        <begin position="455"/>
        <end position="474"/>
    </location>
</feature>
<organism evidence="7 8">
    <name type="scientific">Aplysia californica</name>
    <name type="common">California sea hare</name>
    <dbReference type="NCBI Taxonomy" id="6500"/>
    <lineage>
        <taxon>Eukaryota</taxon>
        <taxon>Metazoa</taxon>
        <taxon>Spiralia</taxon>
        <taxon>Lophotrochozoa</taxon>
        <taxon>Mollusca</taxon>
        <taxon>Gastropoda</taxon>
        <taxon>Heterobranchia</taxon>
        <taxon>Euthyneura</taxon>
        <taxon>Tectipleura</taxon>
        <taxon>Aplysiida</taxon>
        <taxon>Aplysioidea</taxon>
        <taxon>Aplysiidae</taxon>
        <taxon>Aplysia</taxon>
    </lineage>
</organism>
<sequence>MKQEVYDAVLEILSRKPSFNEGILVLRKTYPNIVKTVGEKTLRSIQAQYYVRRMRRFHYHHYRRETREKYYKLYKEAKSRSEEHVIARLAAKNDISPCLLARIILEEYYLNDVYHVGRERGEGRSALPPGVMTDCFRDIAKLPNPELAAEIYETTMLDNFYGPAVDSIKKTCGAEYEIILQSHCLRAGLSFIDEDQMRDEGFDKTPDIKLKIPIMINKRVVNWIESKASFGDPINHEQYTIDQFLPYKNRFGSGAVIYWFGFVDELADNGERGILLLDHFPKAEDIVQLKDVLEKKPKFNFEHTSETVCEPTAYEEDEDDRFYNYVDPMFDSDCEFYDEETGGESLLARKVSSVNDGGCQDFDKGSDSSGIVVDACGVTESADVRELSLDDRLQHSVSFPLAGIVTEDADSTSRSEMAPNSCEPESASKTLPMGPEPVSDSQIVCKSADPVSNTNTETVHNNVTESAESISSSETCDKTVESQCECERSMCYQESAQIMSSGIANCCHKEIQEGQDLDSCQNSKTTVSSQNPVPSLVSASQSPCYTVQQESDCPGQLQRAEAYKIDTSNLPSQASASAGQGKRKNKKGRKKKR</sequence>
<keyword evidence="3" id="KW-0963">Cytoplasm</keyword>
<protein>
    <recommendedName>
        <fullName evidence="5">CDAN1-interacting nuclease 1</fullName>
    </recommendedName>
</protein>
<dbReference type="Proteomes" id="UP000694888">
    <property type="component" value="Unplaced"/>
</dbReference>
<feature type="region of interest" description="Disordered" evidence="6">
    <location>
        <begin position="560"/>
        <end position="593"/>
    </location>
</feature>
<dbReference type="PANTHER" id="PTHR31661:SF1">
    <property type="entry name" value="CDAN1-INTERACTING NUCLEASE 1"/>
    <property type="match status" value="1"/>
</dbReference>
<feature type="compositionally biased region" description="Polar residues" evidence="6">
    <location>
        <begin position="566"/>
        <end position="578"/>
    </location>
</feature>